<accession>A0ABP6IZX6</accession>
<keyword evidence="2" id="KW-1185">Reference proteome</keyword>
<dbReference type="EMBL" id="BAAAVA010000009">
    <property type="protein sequence ID" value="GAA2915420.1"/>
    <property type="molecule type" value="Genomic_DNA"/>
</dbReference>
<evidence type="ECO:0000313" key="1">
    <source>
        <dbReference type="EMBL" id="GAA2915420.1"/>
    </source>
</evidence>
<name>A0ABP6IZX6_9ACTN</name>
<organism evidence="1 2">
    <name type="scientific">Streptomyces erythrogriseus</name>
    <dbReference type="NCBI Taxonomy" id="284027"/>
    <lineage>
        <taxon>Bacteria</taxon>
        <taxon>Bacillati</taxon>
        <taxon>Actinomycetota</taxon>
        <taxon>Actinomycetes</taxon>
        <taxon>Kitasatosporales</taxon>
        <taxon>Streptomycetaceae</taxon>
        <taxon>Streptomyces</taxon>
        <taxon>Streptomyces griseoincarnatus group</taxon>
    </lineage>
</organism>
<proteinExistence type="predicted"/>
<sequence length="112" mass="12549">MREWEGLLVADRARIDDLAVIREMGKGLGKIHKSFEGLSGIVDEYGEDFGHEGLSGKFEDFESNWNLNRDKLQEELKFLSEYALAAAKAYSELDHALANALRDAQSSTEKGK</sequence>
<comment type="caution">
    <text evidence="1">The sequence shown here is derived from an EMBL/GenBank/DDBJ whole genome shotgun (WGS) entry which is preliminary data.</text>
</comment>
<gene>
    <name evidence="1" type="ORF">GCM10010478_13220</name>
</gene>
<reference evidence="2" key="1">
    <citation type="journal article" date="2019" name="Int. J. Syst. Evol. Microbiol.">
        <title>The Global Catalogue of Microorganisms (GCM) 10K type strain sequencing project: providing services to taxonomists for standard genome sequencing and annotation.</title>
        <authorList>
            <consortium name="The Broad Institute Genomics Platform"/>
            <consortium name="The Broad Institute Genome Sequencing Center for Infectious Disease"/>
            <person name="Wu L."/>
            <person name="Ma J."/>
        </authorList>
    </citation>
    <scope>NUCLEOTIDE SEQUENCE [LARGE SCALE GENOMIC DNA]</scope>
    <source>
        <strain evidence="2">JCM 9650</strain>
    </source>
</reference>
<protein>
    <submittedName>
        <fullName evidence="1">Uncharacterized protein</fullName>
    </submittedName>
</protein>
<evidence type="ECO:0000313" key="2">
    <source>
        <dbReference type="Proteomes" id="UP001501423"/>
    </source>
</evidence>
<dbReference type="Proteomes" id="UP001501423">
    <property type="component" value="Unassembled WGS sequence"/>
</dbReference>